<protein>
    <submittedName>
        <fullName evidence="1">Uncharacterized protein</fullName>
    </submittedName>
</protein>
<dbReference type="AlphaFoldDB" id="X1HFE9"/>
<evidence type="ECO:0000313" key="1">
    <source>
        <dbReference type="EMBL" id="GAH44008.1"/>
    </source>
</evidence>
<organism evidence="1">
    <name type="scientific">marine sediment metagenome</name>
    <dbReference type="NCBI Taxonomy" id="412755"/>
    <lineage>
        <taxon>unclassified sequences</taxon>
        <taxon>metagenomes</taxon>
        <taxon>ecological metagenomes</taxon>
    </lineage>
</organism>
<feature type="non-terminal residue" evidence="1">
    <location>
        <position position="1"/>
    </location>
</feature>
<accession>X1HFE9</accession>
<dbReference type="EMBL" id="BARU01011345">
    <property type="protein sequence ID" value="GAH44008.1"/>
    <property type="molecule type" value="Genomic_DNA"/>
</dbReference>
<gene>
    <name evidence="1" type="ORF">S03H2_21340</name>
</gene>
<reference evidence="1" key="1">
    <citation type="journal article" date="2014" name="Front. Microbiol.">
        <title>High frequency of phylogenetically diverse reductive dehalogenase-homologous genes in deep subseafloor sedimentary metagenomes.</title>
        <authorList>
            <person name="Kawai M."/>
            <person name="Futagami T."/>
            <person name="Toyoda A."/>
            <person name="Takaki Y."/>
            <person name="Nishi S."/>
            <person name="Hori S."/>
            <person name="Arai W."/>
            <person name="Tsubouchi T."/>
            <person name="Morono Y."/>
            <person name="Uchiyama I."/>
            <person name="Ito T."/>
            <person name="Fujiyama A."/>
            <person name="Inagaki F."/>
            <person name="Takami H."/>
        </authorList>
    </citation>
    <scope>NUCLEOTIDE SEQUENCE</scope>
    <source>
        <strain evidence="1">Expedition CK06-06</strain>
    </source>
</reference>
<sequence length="56" mass="6346">LRTPAKQKIQTVEVNGKPWMNFVPEEETVMLPADYKGRIAIEVATRMAAMKGERKS</sequence>
<comment type="caution">
    <text evidence="1">The sequence shown here is derived from an EMBL/GenBank/DDBJ whole genome shotgun (WGS) entry which is preliminary data.</text>
</comment>
<name>X1HFE9_9ZZZZ</name>
<proteinExistence type="predicted"/>